<evidence type="ECO:0000256" key="6">
    <source>
        <dbReference type="SAM" id="Phobius"/>
    </source>
</evidence>
<reference evidence="8" key="1">
    <citation type="journal article" date="2023" name="Mol. Phylogenet. Evol.">
        <title>Genome-scale phylogeny and comparative genomics of the fungal order Sordariales.</title>
        <authorList>
            <person name="Hensen N."/>
            <person name="Bonometti L."/>
            <person name="Westerberg I."/>
            <person name="Brannstrom I.O."/>
            <person name="Guillou S."/>
            <person name="Cros-Aarteil S."/>
            <person name="Calhoun S."/>
            <person name="Haridas S."/>
            <person name="Kuo A."/>
            <person name="Mondo S."/>
            <person name="Pangilinan J."/>
            <person name="Riley R."/>
            <person name="LaButti K."/>
            <person name="Andreopoulos B."/>
            <person name="Lipzen A."/>
            <person name="Chen C."/>
            <person name="Yan M."/>
            <person name="Daum C."/>
            <person name="Ng V."/>
            <person name="Clum A."/>
            <person name="Steindorff A."/>
            <person name="Ohm R.A."/>
            <person name="Martin F."/>
            <person name="Silar P."/>
            <person name="Natvig D.O."/>
            <person name="Lalanne C."/>
            <person name="Gautier V."/>
            <person name="Ament-Velasquez S.L."/>
            <person name="Kruys A."/>
            <person name="Hutchinson M.I."/>
            <person name="Powell A.J."/>
            <person name="Barry K."/>
            <person name="Miller A.N."/>
            <person name="Grigoriev I.V."/>
            <person name="Debuchy R."/>
            <person name="Gladieux P."/>
            <person name="Hiltunen Thoren M."/>
            <person name="Johannesson H."/>
        </authorList>
    </citation>
    <scope>NUCLEOTIDE SEQUENCE</scope>
    <source>
        <strain evidence="8">CBS 232.78</strain>
    </source>
</reference>
<feature type="compositionally biased region" description="Low complexity" evidence="5">
    <location>
        <begin position="557"/>
        <end position="567"/>
    </location>
</feature>
<feature type="compositionally biased region" description="Polar residues" evidence="5">
    <location>
        <begin position="493"/>
        <end position="509"/>
    </location>
</feature>
<evidence type="ECO:0000256" key="1">
    <source>
        <dbReference type="ARBA" id="ARBA00004167"/>
    </source>
</evidence>
<sequence length="577" mass="60285">MSSIRSLLAVFLISSLLIVIQASALPNDDGLSDSSLDLVARTPSLSWEDPVPGTKAIFGRTFEIGKRECSSNGSNFCFPDNLTKACPNCETCCVDSGSCCGNGKTCCGTGCCLSGQTCSQGQCLSSMSTVTVVSTIFKTISHVATQVATVLVSEVDTSTIVSTIEVTVSSAATQTNVVWATVTTVVAKRDIANVRQVERPGGVLPGSPFLGKRGLFGLLASVSSRGSGSVSRGLAQGVEDGAHVKRQEGAASTITNFITQTVDVTSVISTVVTVYTTSHAMTTIARTITRVLNAQTTITVTSTLTITSRPPSITTTTTTASPTWTAPTTSGAAISSPTSSSSPVTGPALSTGAIAGVAIGGAVIAIIFVALVIFLVRRRRRPPPNVFNNNSQPSNDMYTRQPTIPAITFAPSAAHHAEQYDLDPNRMSPQMGMDGAASHNRSGSGFSTLVGSPTPGKKGDRQSGMTAGSGTTAVAEVHGTPAPDRFEVDGSTPIPQRTGSPQEQFQQNPYIYYPQGGQRHSPGQPYYYAEELDASDHPSPPGPGLAVFSPPSPPQHYHPQQPHQGGYDQRYYYPAQG</sequence>
<feature type="region of interest" description="Disordered" evidence="5">
    <location>
        <begin position="428"/>
        <end position="577"/>
    </location>
</feature>
<dbReference type="PANTHER" id="PTHR15549:SF6">
    <property type="entry name" value="MID2 DOMAIN-CONTAINING PROTEIN"/>
    <property type="match status" value="1"/>
</dbReference>
<evidence type="ECO:0000256" key="7">
    <source>
        <dbReference type="SAM" id="SignalP"/>
    </source>
</evidence>
<comment type="caution">
    <text evidence="8">The sequence shown here is derived from an EMBL/GenBank/DDBJ whole genome shotgun (WGS) entry which is preliminary data.</text>
</comment>
<comment type="subcellular location">
    <subcellularLocation>
        <location evidence="1">Membrane</location>
        <topology evidence="1">Single-pass membrane protein</topology>
    </subcellularLocation>
</comment>
<keyword evidence="9" id="KW-1185">Reference proteome</keyword>
<keyword evidence="4 6" id="KW-0472">Membrane</keyword>
<dbReference type="InterPro" id="IPR051694">
    <property type="entry name" value="Immunoregulatory_rcpt-like"/>
</dbReference>
<feature type="compositionally biased region" description="Polar residues" evidence="5">
    <location>
        <begin position="439"/>
        <end position="451"/>
    </location>
</feature>
<feature type="chain" id="PRO_5042056029" description="Mid2 domain-containing protein" evidence="7">
    <location>
        <begin position="25"/>
        <end position="577"/>
    </location>
</feature>
<keyword evidence="2 6" id="KW-0812">Transmembrane</keyword>
<dbReference type="Proteomes" id="UP001285441">
    <property type="component" value="Unassembled WGS sequence"/>
</dbReference>
<dbReference type="GO" id="GO:0016020">
    <property type="term" value="C:membrane"/>
    <property type="evidence" value="ECO:0007669"/>
    <property type="project" value="UniProtKB-SubCell"/>
</dbReference>
<feature type="region of interest" description="Disordered" evidence="5">
    <location>
        <begin position="310"/>
        <end position="345"/>
    </location>
</feature>
<feature type="compositionally biased region" description="Polar residues" evidence="5">
    <location>
        <begin position="463"/>
        <end position="472"/>
    </location>
</feature>
<proteinExistence type="predicted"/>
<organism evidence="8 9">
    <name type="scientific">Podospora didyma</name>
    <dbReference type="NCBI Taxonomy" id="330526"/>
    <lineage>
        <taxon>Eukaryota</taxon>
        <taxon>Fungi</taxon>
        <taxon>Dikarya</taxon>
        <taxon>Ascomycota</taxon>
        <taxon>Pezizomycotina</taxon>
        <taxon>Sordariomycetes</taxon>
        <taxon>Sordariomycetidae</taxon>
        <taxon>Sordariales</taxon>
        <taxon>Podosporaceae</taxon>
        <taxon>Podospora</taxon>
    </lineage>
</organism>
<keyword evidence="7" id="KW-0732">Signal</keyword>
<accession>A0AAE0U8C6</accession>
<gene>
    <name evidence="8" type="ORF">B0H63DRAFT_42752</name>
</gene>
<evidence type="ECO:0000256" key="3">
    <source>
        <dbReference type="ARBA" id="ARBA00022989"/>
    </source>
</evidence>
<feature type="signal peptide" evidence="7">
    <location>
        <begin position="1"/>
        <end position="24"/>
    </location>
</feature>
<reference evidence="8" key="2">
    <citation type="submission" date="2023-06" db="EMBL/GenBank/DDBJ databases">
        <authorList>
            <consortium name="Lawrence Berkeley National Laboratory"/>
            <person name="Haridas S."/>
            <person name="Hensen N."/>
            <person name="Bonometti L."/>
            <person name="Westerberg I."/>
            <person name="Brannstrom I.O."/>
            <person name="Guillou S."/>
            <person name="Cros-Aarteil S."/>
            <person name="Calhoun S."/>
            <person name="Kuo A."/>
            <person name="Mondo S."/>
            <person name="Pangilinan J."/>
            <person name="Riley R."/>
            <person name="LaButti K."/>
            <person name="Andreopoulos B."/>
            <person name="Lipzen A."/>
            <person name="Chen C."/>
            <person name="Yanf M."/>
            <person name="Daum C."/>
            <person name="Ng V."/>
            <person name="Clum A."/>
            <person name="Steindorff A."/>
            <person name="Ohm R."/>
            <person name="Martin F."/>
            <person name="Silar P."/>
            <person name="Natvig D."/>
            <person name="Lalanne C."/>
            <person name="Gautier V."/>
            <person name="Ament-velasquez S.L."/>
            <person name="Kruys A."/>
            <person name="Hutchinson M.I."/>
            <person name="Powell A.J."/>
            <person name="Barry K."/>
            <person name="Miller A.N."/>
            <person name="Grigoriev I.V."/>
            <person name="Debuchy R."/>
            <person name="Gladieux P."/>
            <person name="Thoren M.H."/>
            <person name="Johannesson H."/>
        </authorList>
    </citation>
    <scope>NUCLEOTIDE SEQUENCE</scope>
    <source>
        <strain evidence="8">CBS 232.78</strain>
    </source>
</reference>
<evidence type="ECO:0008006" key="10">
    <source>
        <dbReference type="Google" id="ProtNLM"/>
    </source>
</evidence>
<dbReference type="GO" id="GO:0071944">
    <property type="term" value="C:cell periphery"/>
    <property type="evidence" value="ECO:0007669"/>
    <property type="project" value="UniProtKB-ARBA"/>
</dbReference>
<protein>
    <recommendedName>
        <fullName evidence="10">Mid2 domain-containing protein</fullName>
    </recommendedName>
</protein>
<evidence type="ECO:0000313" key="8">
    <source>
        <dbReference type="EMBL" id="KAK3394315.1"/>
    </source>
</evidence>
<evidence type="ECO:0000256" key="2">
    <source>
        <dbReference type="ARBA" id="ARBA00022692"/>
    </source>
</evidence>
<evidence type="ECO:0000256" key="5">
    <source>
        <dbReference type="SAM" id="MobiDB-lite"/>
    </source>
</evidence>
<keyword evidence="3 6" id="KW-1133">Transmembrane helix</keyword>
<dbReference type="EMBL" id="JAULSW010000001">
    <property type="protein sequence ID" value="KAK3394315.1"/>
    <property type="molecule type" value="Genomic_DNA"/>
</dbReference>
<evidence type="ECO:0000313" key="9">
    <source>
        <dbReference type="Proteomes" id="UP001285441"/>
    </source>
</evidence>
<evidence type="ECO:0000256" key="4">
    <source>
        <dbReference type="ARBA" id="ARBA00023136"/>
    </source>
</evidence>
<dbReference type="AlphaFoldDB" id="A0AAE0U8C6"/>
<dbReference type="PANTHER" id="PTHR15549">
    <property type="entry name" value="PAIRED IMMUNOGLOBULIN-LIKE TYPE 2 RECEPTOR"/>
    <property type="match status" value="1"/>
</dbReference>
<feature type="transmembrane region" description="Helical" evidence="6">
    <location>
        <begin position="353"/>
        <end position="376"/>
    </location>
</feature>
<name>A0AAE0U8C6_9PEZI</name>